<feature type="compositionally biased region" description="Low complexity" evidence="1">
    <location>
        <begin position="400"/>
        <end position="412"/>
    </location>
</feature>
<evidence type="ECO:0000313" key="2">
    <source>
        <dbReference type="EMBL" id="TGZ83615.1"/>
    </source>
</evidence>
<evidence type="ECO:0000313" key="3">
    <source>
        <dbReference type="Proteomes" id="UP000298138"/>
    </source>
</evidence>
<organism evidence="2 3">
    <name type="scientific">Ascodesmis nigricans</name>
    <dbReference type="NCBI Taxonomy" id="341454"/>
    <lineage>
        <taxon>Eukaryota</taxon>
        <taxon>Fungi</taxon>
        <taxon>Dikarya</taxon>
        <taxon>Ascomycota</taxon>
        <taxon>Pezizomycotina</taxon>
        <taxon>Pezizomycetes</taxon>
        <taxon>Pezizales</taxon>
        <taxon>Ascodesmidaceae</taxon>
        <taxon>Ascodesmis</taxon>
    </lineage>
</organism>
<dbReference type="Pfam" id="PF12739">
    <property type="entry name" value="TRAPPC-Trs85"/>
    <property type="match status" value="1"/>
</dbReference>
<dbReference type="PANTHER" id="PTHR12975">
    <property type="entry name" value="TRANSPORT PROTEIN TRAPP"/>
    <property type="match status" value="1"/>
</dbReference>
<accession>A0A4V3SJD9</accession>
<feature type="compositionally biased region" description="Polar residues" evidence="1">
    <location>
        <begin position="413"/>
        <end position="425"/>
    </location>
</feature>
<protein>
    <submittedName>
        <fullName evidence="2">Uncharacterized protein</fullName>
    </submittedName>
</protein>
<dbReference type="InParanoid" id="A0A4V3SJD9"/>
<dbReference type="Proteomes" id="UP000298138">
    <property type="component" value="Unassembled WGS sequence"/>
</dbReference>
<reference evidence="2 3" key="1">
    <citation type="submission" date="2019-04" db="EMBL/GenBank/DDBJ databases">
        <title>Comparative genomics and transcriptomics to analyze fruiting body development in filamentous ascomycetes.</title>
        <authorList>
            <consortium name="DOE Joint Genome Institute"/>
            <person name="Lutkenhaus R."/>
            <person name="Traeger S."/>
            <person name="Breuer J."/>
            <person name="Kuo A."/>
            <person name="Lipzen A."/>
            <person name="Pangilinan J."/>
            <person name="Dilworth D."/>
            <person name="Sandor L."/>
            <person name="Poggeler S."/>
            <person name="Barry K."/>
            <person name="Grigoriev I.V."/>
            <person name="Nowrousian M."/>
        </authorList>
    </citation>
    <scope>NUCLEOTIDE SEQUENCE [LARGE SCALE GENOMIC DNA]</scope>
    <source>
        <strain evidence="2 3">CBS 389.68</strain>
    </source>
</reference>
<dbReference type="AlphaFoldDB" id="A0A4V3SJD9"/>
<feature type="compositionally biased region" description="Low complexity" evidence="1">
    <location>
        <begin position="1"/>
        <end position="20"/>
    </location>
</feature>
<dbReference type="GO" id="GO:1990072">
    <property type="term" value="C:TRAPPIII protein complex"/>
    <property type="evidence" value="ECO:0007669"/>
    <property type="project" value="TreeGrafter"/>
</dbReference>
<name>A0A4V3SJD9_9PEZI</name>
<dbReference type="EMBL" id="ML220113">
    <property type="protein sequence ID" value="TGZ83615.1"/>
    <property type="molecule type" value="Genomic_DNA"/>
</dbReference>
<feature type="region of interest" description="Disordered" evidence="1">
    <location>
        <begin position="640"/>
        <end position="659"/>
    </location>
</feature>
<feature type="region of interest" description="Disordered" evidence="1">
    <location>
        <begin position="400"/>
        <end position="425"/>
    </location>
</feature>
<sequence length="694" mass="77621">MAAPDPLARLSRPSLSSRPSTPKEFSPAPHLRSSTIDSSASSVSSVFNSPTTFSANIEDTRSLICRAFVPHIAVHVSADVDELVREKGFRGGFAELLRPFGEDLQGRINVRDSQGLSASHDDFGVRFVGLADVAASGERWETGMAHAAMNGGSSRKGEETYVGGSIEEVEELMDIQLGEQEDGAETELLDEGVDGDRERRSPYWRYLRRLLSALPVSPHETFSHPVACVIAISSRNKSPIEELRNLYTTGTNAGLPSYVHAEYLRYYVLIHDEDRDDITKSNLLYEQMRRHFGVHCHILRLRSGKTVISDEDAQLSPAPEWLAASEELAVIRNKDDIEGQSSLYLPETDVSGIRTMVREMVQLSVVPFMERCMATWNDQVASRRKGISGRFMSLSKRYFTSSSSRNSGSASSNYDPTSGSYAPSTPEAQMRKLADYAFMLRDYRLAHSIYDLLRTDFNNDKAWKYHAAVQEMTVISLLLITNSISHKTRQDTIDPHLDLALYSYLNRCSSTFSALRCLLVTVELLRLRSNCADDASKWAIRALDIKGLGQLSRALITERVGDCYRARDFSGGSTHIGTRKRKSAMWKMLAAKEWVQAGKIPQARRCLDVALPMYETSRFEGIDEFVGRLKELTAYTPLLDDGDERVGKQGDGADDDEEEVVEKVELDNKRMSLVVSPPVMEMEEEKKDDSFVQS</sequence>
<proteinExistence type="predicted"/>
<dbReference type="OrthoDB" id="203724at2759"/>
<dbReference type="STRING" id="341454.A0A4V3SJD9"/>
<gene>
    <name evidence="2" type="ORF">EX30DRAFT_303512</name>
</gene>
<evidence type="ECO:0000256" key="1">
    <source>
        <dbReference type="SAM" id="MobiDB-lite"/>
    </source>
</evidence>
<dbReference type="FunCoup" id="A0A4V3SJD9">
    <property type="interactions" value="35"/>
</dbReference>
<dbReference type="PANTHER" id="PTHR12975:SF6">
    <property type="entry name" value="TRAFFICKING PROTEIN PARTICLE COMPLEX SUBUNIT 8"/>
    <property type="match status" value="1"/>
</dbReference>
<keyword evidence="3" id="KW-1185">Reference proteome</keyword>
<dbReference type="InterPro" id="IPR024420">
    <property type="entry name" value="TRAPP_III_complex_Trs85"/>
</dbReference>
<feature type="region of interest" description="Disordered" evidence="1">
    <location>
        <begin position="1"/>
        <end position="36"/>
    </location>
</feature>